<protein>
    <submittedName>
        <fullName evidence="1">Uncharacterized protein</fullName>
    </submittedName>
</protein>
<evidence type="ECO:0000313" key="1">
    <source>
        <dbReference type="EMBL" id="KAJ3644066.1"/>
    </source>
</evidence>
<organism evidence="1 2">
    <name type="scientific">Zophobas morio</name>
    <dbReference type="NCBI Taxonomy" id="2755281"/>
    <lineage>
        <taxon>Eukaryota</taxon>
        <taxon>Metazoa</taxon>
        <taxon>Ecdysozoa</taxon>
        <taxon>Arthropoda</taxon>
        <taxon>Hexapoda</taxon>
        <taxon>Insecta</taxon>
        <taxon>Pterygota</taxon>
        <taxon>Neoptera</taxon>
        <taxon>Endopterygota</taxon>
        <taxon>Coleoptera</taxon>
        <taxon>Polyphaga</taxon>
        <taxon>Cucujiformia</taxon>
        <taxon>Tenebrionidae</taxon>
        <taxon>Zophobas</taxon>
    </lineage>
</organism>
<dbReference type="EMBL" id="JALNTZ010000008">
    <property type="protein sequence ID" value="KAJ3644066.1"/>
    <property type="molecule type" value="Genomic_DNA"/>
</dbReference>
<sequence length="188" mass="21172">MGESFQRMLAIRICIAYRTLATEVLQVLAGTPLLDLIVHERIRIYEAVERGAAQEDTPEKLKERWCGTSGLENGKFLISNSVIVCICTSGLRNSTLFFEKLKNLLEFFSDKYNKTILVDDFNIDINDKPTKRKEHANILPQFGFNTAINEPTKVTTSSATCIDNIITNLRNAAIRPMSLNENSLIMGE</sequence>
<keyword evidence="2" id="KW-1185">Reference proteome</keyword>
<dbReference type="AlphaFoldDB" id="A0AA38HW91"/>
<reference evidence="1" key="1">
    <citation type="journal article" date="2023" name="G3 (Bethesda)">
        <title>Whole genome assemblies of Zophobas morio and Tenebrio molitor.</title>
        <authorList>
            <person name="Kaur S."/>
            <person name="Stinson S.A."/>
            <person name="diCenzo G.C."/>
        </authorList>
    </citation>
    <scope>NUCLEOTIDE SEQUENCE</scope>
    <source>
        <strain evidence="1">QUZm001</strain>
    </source>
</reference>
<gene>
    <name evidence="1" type="ORF">Zmor_026739</name>
</gene>
<dbReference type="Proteomes" id="UP001168821">
    <property type="component" value="Unassembled WGS sequence"/>
</dbReference>
<dbReference type="PANTHER" id="PTHR33776:SF4">
    <property type="entry name" value="ENDONUCLEASE_EXONUCLEASE_PHOSPHATASE DOMAIN-CONTAINING PROTEIN"/>
    <property type="match status" value="1"/>
</dbReference>
<accession>A0AA38HW91</accession>
<proteinExistence type="predicted"/>
<comment type="caution">
    <text evidence="1">The sequence shown here is derived from an EMBL/GenBank/DDBJ whole genome shotgun (WGS) entry which is preliminary data.</text>
</comment>
<evidence type="ECO:0000313" key="2">
    <source>
        <dbReference type="Proteomes" id="UP001168821"/>
    </source>
</evidence>
<name>A0AA38HW91_9CUCU</name>
<dbReference type="PANTHER" id="PTHR33776">
    <property type="entry name" value="ENDO/EXONUCLEASE/PHOSPHATASE DOMAIN-CONTAINING PROTEIN"/>
    <property type="match status" value="1"/>
</dbReference>